<feature type="compositionally biased region" description="Low complexity" evidence="1">
    <location>
        <begin position="60"/>
        <end position="71"/>
    </location>
</feature>
<protein>
    <submittedName>
        <fullName evidence="2">DUF1631 family protein</fullName>
    </submittedName>
</protein>
<dbReference type="EMBL" id="CP053418">
    <property type="protein sequence ID" value="QJW83987.1"/>
    <property type="molecule type" value="Genomic_DNA"/>
</dbReference>
<reference evidence="2 3" key="1">
    <citation type="submission" date="2020-05" db="EMBL/GenBank/DDBJ databases">
        <title>Ramlibacter rhizophilus sp. nov., isolated from rhizosphere soil of national flower Mugunghwa from South Korea.</title>
        <authorList>
            <person name="Zheng-Fei Y."/>
            <person name="Huan T."/>
        </authorList>
    </citation>
    <scope>NUCLEOTIDE SEQUENCE [LARGE SCALE GENOMIC DNA]</scope>
    <source>
        <strain evidence="2 3">H242</strain>
    </source>
</reference>
<accession>A0ABX6P311</accession>
<feature type="compositionally biased region" description="Low complexity" evidence="1">
    <location>
        <begin position="170"/>
        <end position="182"/>
    </location>
</feature>
<sequence>MLREQQHALAEAFPTALLAEFARAIAGDRASTLGFDALPLLGDEQLQENVDWCGRRRSCRNSSSARSPSSRHCWAPPSSPAPPASGIRCGPRCTCARWSGWRARAPFPPPCAAAGCATCRPRWVPNSRAAMRSGRRRCRRRAGRCAGVAHAGAGGAGAGRPGHPADHPRAAQAAGGRTAAAGGRRGRAGRRARHRIRAHRASRLAGAARHAQGRPVLQQLRQRQAAVPGRPSDSRALFREALRREAKRPAQALGLEVVHLMVENLAGDIRLLPPVQEAVRDLEPALLRLALEDPRFFSDRTHPARQLLEQVTERSLGWGATDAPGFREFIDGLQQAVEALLETRATGAQPFEIALDTLRESWSDAQPRGRRGRERAVRALLRAEQRNLLADRIAAQVRERPDAGRRPTRRWPSCAARGRR</sequence>
<feature type="compositionally biased region" description="Basic residues" evidence="1">
    <location>
        <begin position="184"/>
        <end position="202"/>
    </location>
</feature>
<dbReference type="Proteomes" id="UP000500826">
    <property type="component" value="Chromosome"/>
</dbReference>
<name>A0ABX6P311_9BURK</name>
<feature type="region of interest" description="Disordered" evidence="1">
    <location>
        <begin position="59"/>
        <end position="86"/>
    </location>
</feature>
<evidence type="ECO:0000313" key="3">
    <source>
        <dbReference type="Proteomes" id="UP000500826"/>
    </source>
</evidence>
<proteinExistence type="predicted"/>
<evidence type="ECO:0000256" key="1">
    <source>
        <dbReference type="SAM" id="MobiDB-lite"/>
    </source>
</evidence>
<keyword evidence="3" id="KW-1185">Reference proteome</keyword>
<organism evidence="2 3">
    <name type="scientific">Ramlibacter terrae</name>
    <dbReference type="NCBI Taxonomy" id="2732511"/>
    <lineage>
        <taxon>Bacteria</taxon>
        <taxon>Pseudomonadati</taxon>
        <taxon>Pseudomonadota</taxon>
        <taxon>Betaproteobacteria</taxon>
        <taxon>Burkholderiales</taxon>
        <taxon>Comamonadaceae</taxon>
        <taxon>Ramlibacter</taxon>
    </lineage>
</organism>
<feature type="region of interest" description="Disordered" evidence="1">
    <location>
        <begin position="399"/>
        <end position="420"/>
    </location>
</feature>
<gene>
    <name evidence="2" type="ORF">HK414_08680</name>
</gene>
<feature type="region of interest" description="Disordered" evidence="1">
    <location>
        <begin position="151"/>
        <end position="216"/>
    </location>
</feature>
<dbReference type="InterPro" id="IPR012434">
    <property type="entry name" value="DUF1631"/>
</dbReference>
<evidence type="ECO:0000313" key="2">
    <source>
        <dbReference type="EMBL" id="QJW83987.1"/>
    </source>
</evidence>
<dbReference type="Pfam" id="PF07793">
    <property type="entry name" value="DUF1631"/>
    <property type="match status" value="1"/>
</dbReference>